<dbReference type="STRING" id="1555112.LIP_3586"/>
<dbReference type="InterPro" id="IPR007511">
    <property type="entry name" value="DUF501"/>
</dbReference>
<dbReference type="Pfam" id="PF04417">
    <property type="entry name" value="DUF501"/>
    <property type="match status" value="1"/>
</dbReference>
<accession>A0A0K2SQJ2</accession>
<evidence type="ECO:0000259" key="2">
    <source>
        <dbReference type="Pfam" id="PF02541"/>
    </source>
</evidence>
<dbReference type="RefSeq" id="WP_068141058.1">
    <property type="nucleotide sequence ID" value="NZ_AP014924.1"/>
</dbReference>
<dbReference type="KEGG" id="lpil:LIP_3586"/>
<dbReference type="CDD" id="cd24054">
    <property type="entry name" value="ASKHA_NBD_AaPPX-GppA_MtPPX2-like"/>
    <property type="match status" value="1"/>
</dbReference>
<evidence type="ECO:0000313" key="3">
    <source>
        <dbReference type="EMBL" id="BAS29395.1"/>
    </source>
</evidence>
<dbReference type="AlphaFoldDB" id="A0A0K2SQJ2"/>
<proteinExistence type="inferred from homology"/>
<reference evidence="4" key="1">
    <citation type="submission" date="2015-07" db="EMBL/GenBank/DDBJ databases">
        <title>Complete genome sequence and phylogenetic analysis of Limnochorda pilosa.</title>
        <authorList>
            <person name="Watanabe M."/>
            <person name="Kojima H."/>
            <person name="Fukui M."/>
        </authorList>
    </citation>
    <scope>NUCLEOTIDE SEQUENCE [LARGE SCALE GENOMIC DNA]</scope>
    <source>
        <strain evidence="4">HC45</strain>
    </source>
</reference>
<dbReference type="Proteomes" id="UP000065807">
    <property type="component" value="Chromosome"/>
</dbReference>
<comment type="similarity">
    <text evidence="1">Belongs to the GppA/Ppx family.</text>
</comment>
<dbReference type="PANTHER" id="PTHR30005">
    <property type="entry name" value="EXOPOLYPHOSPHATASE"/>
    <property type="match status" value="1"/>
</dbReference>
<name>A0A0K2SQJ2_LIMPI</name>
<dbReference type="InterPro" id="IPR003695">
    <property type="entry name" value="Ppx_GppA_N"/>
</dbReference>
<reference evidence="4" key="2">
    <citation type="journal article" date="2016" name="Int. J. Syst. Evol. Microbiol.">
        <title>Complete genome sequence and cell structure of Limnochorda pilosa, a Gram-negative spore-former within the phylum Firmicutes.</title>
        <authorList>
            <person name="Watanabe M."/>
            <person name="Kojima H."/>
            <person name="Fukui M."/>
        </authorList>
    </citation>
    <scope>NUCLEOTIDE SEQUENCE [LARGE SCALE GENOMIC DNA]</scope>
    <source>
        <strain evidence="4">HC45</strain>
    </source>
</reference>
<dbReference type="Gene3D" id="3.30.420.150">
    <property type="entry name" value="Exopolyphosphatase. Domain 2"/>
    <property type="match status" value="1"/>
</dbReference>
<sequence>MTRAGLWGLEPAGEADERFVAAVLGRSPSPIAGVATRCRFGRPQVVANHPLPPSGDPPMPTLFWLVCPLLVYEVARLESQGWIRALGREVASNPDAAAAEARADRLDSLIRRRLLGPRERHRLQADNPRLWTRLGRSGVGGREGPGVKCLHAHLAHHLALGDGYVGRRVAELLRRSAVPLDGSLVCGCADGRGRPLHARQAPRAERSAVVELGSHSVRALVADRIPEGLRVVEQHLWVTRLGEGLQEGRLGGPALERSLEAAQRLADRARRVGAARVLVVGTSAVREATNGQELAGRVRQATGAALQVLSGEDEARHTFRGAMVGLGAAGPGVVMDLGGGSVELARGSLDRGPQELLSLPWGALRLSRRFDTGTTPARVRELTQWLEGQLPRAMAPWQGAAVRLPLVVVGGTATSLAAMEQGLRRYRPDRVHGYGLAVKDLGAWVDRLAALSLEGVRRLPGLQPERAPVILAGATVLWRLAEWLGAVQVLVSEWDLMAGLLDAAGRDDGWAR</sequence>
<dbReference type="PANTHER" id="PTHR30005:SF0">
    <property type="entry name" value="RETROGRADE REGULATION PROTEIN 2"/>
    <property type="match status" value="1"/>
</dbReference>
<dbReference type="InterPro" id="IPR043129">
    <property type="entry name" value="ATPase_NBD"/>
</dbReference>
<dbReference type="Pfam" id="PF02541">
    <property type="entry name" value="Ppx-GppA"/>
    <property type="match status" value="1"/>
</dbReference>
<dbReference type="EMBL" id="AP014924">
    <property type="protein sequence ID" value="BAS29395.1"/>
    <property type="molecule type" value="Genomic_DNA"/>
</dbReference>
<gene>
    <name evidence="3" type="ORF">LIP_3586</name>
</gene>
<dbReference type="OrthoDB" id="9807195at2"/>
<keyword evidence="4" id="KW-1185">Reference proteome</keyword>
<dbReference type="Gene3D" id="3.30.420.40">
    <property type="match status" value="1"/>
</dbReference>
<evidence type="ECO:0000313" key="4">
    <source>
        <dbReference type="Proteomes" id="UP000065807"/>
    </source>
</evidence>
<organism evidence="3 4">
    <name type="scientific">Limnochorda pilosa</name>
    <dbReference type="NCBI Taxonomy" id="1555112"/>
    <lineage>
        <taxon>Bacteria</taxon>
        <taxon>Bacillati</taxon>
        <taxon>Bacillota</taxon>
        <taxon>Limnochordia</taxon>
        <taxon>Limnochordales</taxon>
        <taxon>Limnochordaceae</taxon>
        <taxon>Limnochorda</taxon>
    </lineage>
</organism>
<dbReference type="SUPFAM" id="SSF53067">
    <property type="entry name" value="Actin-like ATPase domain"/>
    <property type="match status" value="2"/>
</dbReference>
<evidence type="ECO:0000256" key="1">
    <source>
        <dbReference type="ARBA" id="ARBA00007125"/>
    </source>
</evidence>
<feature type="domain" description="Ppx/GppA phosphatase N-terminal" evidence="2">
    <location>
        <begin position="229"/>
        <end position="502"/>
    </location>
</feature>
<dbReference type="InterPro" id="IPR050273">
    <property type="entry name" value="GppA/Ppx_hydrolase"/>
</dbReference>
<protein>
    <recommendedName>
        <fullName evidence="2">Ppx/GppA phosphatase N-terminal domain-containing protein</fullName>
    </recommendedName>
</protein>
<dbReference type="PATRIC" id="fig|1555112.3.peg.3622"/>